<comment type="caution">
    <text evidence="2">The sequence shown here is derived from an EMBL/GenBank/DDBJ whole genome shotgun (WGS) entry which is preliminary data.</text>
</comment>
<feature type="transmembrane region" description="Helical" evidence="1">
    <location>
        <begin position="136"/>
        <end position="155"/>
    </location>
</feature>
<protein>
    <submittedName>
        <fullName evidence="2">Uncharacterized protein</fullName>
    </submittedName>
</protein>
<keyword evidence="1" id="KW-1133">Transmembrane helix</keyword>
<name>A0A1Y2PH50_9FLAO</name>
<reference evidence="2 3" key="1">
    <citation type="submission" date="2015-03" db="EMBL/GenBank/DDBJ databases">
        <title>Genome sequence of Tenacibaculum sp. S2-2, isolated from intestinal microbiota of sea cucumber, Apostichopus japonicas.</title>
        <authorList>
            <person name="Shao Z."/>
            <person name="Wang L."/>
            <person name="Li X."/>
        </authorList>
    </citation>
    <scope>NUCLEOTIDE SEQUENCE [LARGE SCALE GENOMIC DNA]</scope>
    <source>
        <strain evidence="2 3">S2-2</strain>
    </source>
</reference>
<dbReference type="AlphaFoldDB" id="A0A1Y2PH50"/>
<proteinExistence type="predicted"/>
<dbReference type="InParanoid" id="A0A1Y2PH50"/>
<dbReference type="Proteomes" id="UP000194221">
    <property type="component" value="Unassembled WGS sequence"/>
</dbReference>
<keyword evidence="3" id="KW-1185">Reference proteome</keyword>
<dbReference type="RefSeq" id="WP_086029857.1">
    <property type="nucleotide sequence ID" value="NZ_LAPZ01000002.1"/>
</dbReference>
<keyword evidence="1" id="KW-0472">Membrane</keyword>
<evidence type="ECO:0000313" key="3">
    <source>
        <dbReference type="Proteomes" id="UP000194221"/>
    </source>
</evidence>
<dbReference type="OrthoDB" id="1440814at2"/>
<evidence type="ECO:0000256" key="1">
    <source>
        <dbReference type="SAM" id="Phobius"/>
    </source>
</evidence>
<evidence type="ECO:0000313" key="2">
    <source>
        <dbReference type="EMBL" id="OSY89039.1"/>
    </source>
</evidence>
<sequence>MRKKQIIFIGIIIISLILNSSIDSVVMKGLLEKLIFNSVSILVGLSIALSGIFLSSINTVYLSIYRMTKTKKKKESFSDEEIQMIKSKLTELVDELRENSMFSLYSFLSVITLFFIKEIDFPYIQWFIESEIITKIFVFDSIILIGNFLIFWSIIDSMEVVFKISKAFELVREE</sequence>
<keyword evidence="1" id="KW-0812">Transmembrane</keyword>
<dbReference type="STRING" id="1635173.WH52_05100"/>
<feature type="transmembrane region" description="Helical" evidence="1">
    <location>
        <begin position="96"/>
        <end position="116"/>
    </location>
</feature>
<organism evidence="2 3">
    <name type="scientific">Tenacibaculum holothuriorum</name>
    <dbReference type="NCBI Taxonomy" id="1635173"/>
    <lineage>
        <taxon>Bacteria</taxon>
        <taxon>Pseudomonadati</taxon>
        <taxon>Bacteroidota</taxon>
        <taxon>Flavobacteriia</taxon>
        <taxon>Flavobacteriales</taxon>
        <taxon>Flavobacteriaceae</taxon>
        <taxon>Tenacibaculum</taxon>
    </lineage>
</organism>
<accession>A0A1Y2PH50</accession>
<feature type="transmembrane region" description="Helical" evidence="1">
    <location>
        <begin position="39"/>
        <end position="64"/>
    </location>
</feature>
<dbReference type="EMBL" id="LAPZ01000002">
    <property type="protein sequence ID" value="OSY89039.1"/>
    <property type="molecule type" value="Genomic_DNA"/>
</dbReference>
<feature type="transmembrane region" description="Helical" evidence="1">
    <location>
        <begin position="7"/>
        <end position="27"/>
    </location>
</feature>
<gene>
    <name evidence="2" type="ORF">WH52_05100</name>
</gene>